<dbReference type="SUPFAM" id="SSF53098">
    <property type="entry name" value="Ribonuclease H-like"/>
    <property type="match status" value="1"/>
</dbReference>
<dbReference type="GO" id="GO:0046872">
    <property type="term" value="F:metal ion binding"/>
    <property type="evidence" value="ECO:0007669"/>
    <property type="project" value="UniProtKB-KW"/>
</dbReference>
<dbReference type="Proteomes" id="UP000223071">
    <property type="component" value="Unassembled WGS sequence"/>
</dbReference>
<evidence type="ECO:0000256" key="3">
    <source>
        <dbReference type="ARBA" id="ARBA00005300"/>
    </source>
</evidence>
<evidence type="ECO:0000313" key="14">
    <source>
        <dbReference type="Proteomes" id="UP000223071"/>
    </source>
</evidence>
<protein>
    <recommendedName>
        <fullName evidence="5">ribonuclease H</fullName>
        <ecNumber evidence="5">3.1.26.4</ecNumber>
    </recommendedName>
</protein>
<dbReference type="InterPro" id="IPR050092">
    <property type="entry name" value="RNase_H"/>
</dbReference>
<comment type="cofactor">
    <cofactor evidence="2">
        <name>Mg(2+)</name>
        <dbReference type="ChEBI" id="CHEBI:18420"/>
    </cofactor>
</comment>
<dbReference type="CDD" id="cd09278">
    <property type="entry name" value="RNase_HI_prokaryote_like"/>
    <property type="match status" value="1"/>
</dbReference>
<dbReference type="GO" id="GO:0043137">
    <property type="term" value="P:DNA replication, removal of RNA primer"/>
    <property type="evidence" value="ECO:0007669"/>
    <property type="project" value="TreeGrafter"/>
</dbReference>
<keyword evidence="9" id="KW-0378">Hydrolase</keyword>
<evidence type="ECO:0000256" key="6">
    <source>
        <dbReference type="ARBA" id="ARBA00022722"/>
    </source>
</evidence>
<reference evidence="13 14" key="1">
    <citation type="submission" date="2017-09" db="EMBL/GenBank/DDBJ databases">
        <title>Sequencing the genomes of two abundant thermophiles in Great Basin hot springs: Thermocrinis jamiesonii and novel Chloroflexi Thermoflexus hugenholtzii.</title>
        <authorList>
            <person name="Hedlund B."/>
        </authorList>
    </citation>
    <scope>NUCLEOTIDE SEQUENCE [LARGE SCALE GENOMIC DNA]</scope>
    <source>
        <strain evidence="13 14">G233</strain>
    </source>
</reference>
<evidence type="ECO:0000256" key="7">
    <source>
        <dbReference type="ARBA" id="ARBA00022723"/>
    </source>
</evidence>
<keyword evidence="7" id="KW-0479">Metal-binding</keyword>
<evidence type="ECO:0000313" key="13">
    <source>
        <dbReference type="EMBL" id="PFG74278.1"/>
    </source>
</evidence>
<name>A0A2A9HEQ6_TEPT2</name>
<dbReference type="GO" id="GO:0003676">
    <property type="term" value="F:nucleic acid binding"/>
    <property type="evidence" value="ECO:0007669"/>
    <property type="project" value="InterPro"/>
</dbReference>
<evidence type="ECO:0000256" key="4">
    <source>
        <dbReference type="ARBA" id="ARBA00011245"/>
    </source>
</evidence>
<dbReference type="Pfam" id="PF00075">
    <property type="entry name" value="RNase_H"/>
    <property type="match status" value="1"/>
</dbReference>
<dbReference type="PANTHER" id="PTHR10642:SF26">
    <property type="entry name" value="RIBONUCLEASE H1"/>
    <property type="match status" value="1"/>
</dbReference>
<dbReference type="InterPro" id="IPR022892">
    <property type="entry name" value="RNaseHI"/>
</dbReference>
<comment type="catalytic activity">
    <reaction evidence="1">
        <text>Endonucleolytic cleavage to 5'-phosphomonoester.</text>
        <dbReference type="EC" id="3.1.26.4"/>
    </reaction>
</comment>
<dbReference type="EC" id="3.1.26.4" evidence="5"/>
<accession>A0A2A9HEQ6</accession>
<keyword evidence="6" id="KW-0540">Nuclease</keyword>
<evidence type="ECO:0000256" key="10">
    <source>
        <dbReference type="ARBA" id="ARBA00022842"/>
    </source>
</evidence>
<dbReference type="AlphaFoldDB" id="A0A2A9HEQ6"/>
<evidence type="ECO:0000256" key="8">
    <source>
        <dbReference type="ARBA" id="ARBA00022759"/>
    </source>
</evidence>
<evidence type="ECO:0000259" key="12">
    <source>
        <dbReference type="PROSITE" id="PS50879"/>
    </source>
</evidence>
<comment type="similarity">
    <text evidence="3">Belongs to the RNase H family.</text>
</comment>
<feature type="domain" description="RNase H type-1" evidence="12">
    <location>
        <begin position="65"/>
        <end position="207"/>
    </location>
</feature>
<feature type="region of interest" description="Disordered" evidence="11">
    <location>
        <begin position="41"/>
        <end position="84"/>
    </location>
</feature>
<dbReference type="PANTHER" id="PTHR10642">
    <property type="entry name" value="RIBONUCLEASE H1"/>
    <property type="match status" value="1"/>
</dbReference>
<sequence length="210" mass="23322">MTTYRCEACGEPFTLPASVRAKYPNWQPRLCLACRRRSKRGTAAAGDGSRPAAAASRPPEAAPEEDPQTGIFTDGACQGNPGPGGWGAVYVRDGRVIEERHGFEPATTNNRMEWTAMIAGLEMAPRDEPITVYSDSQLVVRTLNEWAKGWEARGWKRKDGPVMNLDLVQRAWALKQQLPLVRVAWVRGHATSRWNAYADELATSHFRKDA</sequence>
<evidence type="ECO:0000256" key="5">
    <source>
        <dbReference type="ARBA" id="ARBA00012180"/>
    </source>
</evidence>
<dbReference type="GO" id="GO:0004523">
    <property type="term" value="F:RNA-DNA hybrid ribonuclease activity"/>
    <property type="evidence" value="ECO:0007669"/>
    <property type="project" value="UniProtKB-EC"/>
</dbReference>
<dbReference type="PROSITE" id="PS50879">
    <property type="entry name" value="RNASE_H_1"/>
    <property type="match status" value="1"/>
</dbReference>
<evidence type="ECO:0000256" key="9">
    <source>
        <dbReference type="ARBA" id="ARBA00022801"/>
    </source>
</evidence>
<keyword evidence="8" id="KW-0255">Endonuclease</keyword>
<dbReference type="InterPro" id="IPR002156">
    <property type="entry name" value="RNaseH_domain"/>
</dbReference>
<keyword evidence="14" id="KW-1185">Reference proteome</keyword>
<feature type="compositionally biased region" description="Low complexity" evidence="11">
    <location>
        <begin position="43"/>
        <end position="59"/>
    </location>
</feature>
<comment type="caution">
    <text evidence="13">The sequence shown here is derived from an EMBL/GenBank/DDBJ whole genome shotgun (WGS) entry which is preliminary data.</text>
</comment>
<dbReference type="RefSeq" id="WP_098503673.1">
    <property type="nucleotide sequence ID" value="NZ_PDJQ01000001.1"/>
</dbReference>
<keyword evidence="10" id="KW-0460">Magnesium</keyword>
<dbReference type="Gene3D" id="3.30.420.10">
    <property type="entry name" value="Ribonuclease H-like superfamily/Ribonuclease H"/>
    <property type="match status" value="1"/>
</dbReference>
<evidence type="ECO:0000256" key="1">
    <source>
        <dbReference type="ARBA" id="ARBA00000077"/>
    </source>
</evidence>
<evidence type="ECO:0000256" key="11">
    <source>
        <dbReference type="SAM" id="MobiDB-lite"/>
    </source>
</evidence>
<gene>
    <name evidence="13" type="ORF">A9A59_1493</name>
</gene>
<proteinExistence type="inferred from homology"/>
<organism evidence="13 14">
    <name type="scientific">Tepidiforma thermophila (strain KCTC 52669 / CGMCC 1.13589 / G233)</name>
    <dbReference type="NCBI Taxonomy" id="2761530"/>
    <lineage>
        <taxon>Bacteria</taxon>
        <taxon>Bacillati</taxon>
        <taxon>Chloroflexota</taxon>
        <taxon>Tepidiformia</taxon>
        <taxon>Tepidiformales</taxon>
        <taxon>Tepidiformaceae</taxon>
        <taxon>Tepidiforma</taxon>
    </lineage>
</organism>
<evidence type="ECO:0000256" key="2">
    <source>
        <dbReference type="ARBA" id="ARBA00001946"/>
    </source>
</evidence>
<comment type="subunit">
    <text evidence="4">Monomer.</text>
</comment>
<dbReference type="EMBL" id="PDJQ01000001">
    <property type="protein sequence ID" value="PFG74278.1"/>
    <property type="molecule type" value="Genomic_DNA"/>
</dbReference>
<dbReference type="InterPro" id="IPR036397">
    <property type="entry name" value="RNaseH_sf"/>
</dbReference>
<dbReference type="InterPro" id="IPR012337">
    <property type="entry name" value="RNaseH-like_sf"/>
</dbReference>